<dbReference type="Proteomes" id="UP000783796">
    <property type="component" value="Unassembled WGS sequence"/>
</dbReference>
<gene>
    <name evidence="4" type="ORF">H9777_12515</name>
</gene>
<dbReference type="AlphaFoldDB" id="A0A948TDS0"/>
<name>A0A948TDS0_9BACT</name>
<evidence type="ECO:0000256" key="2">
    <source>
        <dbReference type="ARBA" id="ARBA00022679"/>
    </source>
</evidence>
<sequence>MEYRISVIVPVYGVEKFLDYCIESIVNQTYKNLEIILVDDGSPDNCPKMCDEWAIRDKRIKTVHRKNGGLSCARNTGLSIATGDYISFVDSDDWIDPITYSNSLELIQKYNSDVIQYNYALTKNESYVAKQIVEKIKIYENKDIIQNYLEESTISGSYSMCRILAKKELFKDLLFREGKINEDIDFKYKLLSKAKRMIVSNQIYYYYRQGNETTSSGGLKKNDFDLYESANILWELAKNEEYGSIRRLAKLKKNRTAFSLLSKIAIWGFRDNTLNKSEIITNLTKEHRKNLFSLIFSPMPFSRKICAVLLAININCLKVPMKILIKLNLTKV</sequence>
<accession>A0A948TDS0</accession>
<evidence type="ECO:0000259" key="3">
    <source>
        <dbReference type="Pfam" id="PF00535"/>
    </source>
</evidence>
<reference evidence="4" key="1">
    <citation type="journal article" date="2021" name="PeerJ">
        <title>Extensive microbial diversity within the chicken gut microbiome revealed by metagenomics and culture.</title>
        <authorList>
            <person name="Gilroy R."/>
            <person name="Ravi A."/>
            <person name="Getino M."/>
            <person name="Pursley I."/>
            <person name="Horton D.L."/>
            <person name="Alikhan N.F."/>
            <person name="Baker D."/>
            <person name="Gharbi K."/>
            <person name="Hall N."/>
            <person name="Watson M."/>
            <person name="Adriaenssens E.M."/>
            <person name="Foster-Nyarko E."/>
            <person name="Jarju S."/>
            <person name="Secka A."/>
            <person name="Antonio M."/>
            <person name="Oren A."/>
            <person name="Chaudhuri R.R."/>
            <person name="La Ragione R."/>
            <person name="Hildebrand F."/>
            <person name="Pallen M.J."/>
        </authorList>
    </citation>
    <scope>NUCLEOTIDE SEQUENCE</scope>
    <source>
        <strain evidence="4">G4-2901</strain>
    </source>
</reference>
<dbReference type="InterPro" id="IPR029044">
    <property type="entry name" value="Nucleotide-diphossugar_trans"/>
</dbReference>
<proteinExistence type="predicted"/>
<dbReference type="PANTHER" id="PTHR22916">
    <property type="entry name" value="GLYCOSYLTRANSFERASE"/>
    <property type="match status" value="1"/>
</dbReference>
<evidence type="ECO:0000313" key="4">
    <source>
        <dbReference type="EMBL" id="MBU3839106.1"/>
    </source>
</evidence>
<dbReference type="EMBL" id="JAHLFW010000104">
    <property type="protein sequence ID" value="MBU3839106.1"/>
    <property type="molecule type" value="Genomic_DNA"/>
</dbReference>
<dbReference type="InterPro" id="IPR001173">
    <property type="entry name" value="Glyco_trans_2-like"/>
</dbReference>
<comment type="caution">
    <text evidence="4">The sequence shown here is derived from an EMBL/GenBank/DDBJ whole genome shotgun (WGS) entry which is preliminary data.</text>
</comment>
<organism evidence="4 5">
    <name type="scientific">Candidatus Phocaeicola faecigallinarum</name>
    <dbReference type="NCBI Taxonomy" id="2838732"/>
    <lineage>
        <taxon>Bacteria</taxon>
        <taxon>Pseudomonadati</taxon>
        <taxon>Bacteroidota</taxon>
        <taxon>Bacteroidia</taxon>
        <taxon>Bacteroidales</taxon>
        <taxon>Bacteroidaceae</taxon>
        <taxon>Phocaeicola</taxon>
    </lineage>
</organism>
<dbReference type="PANTHER" id="PTHR22916:SF51">
    <property type="entry name" value="GLYCOSYLTRANSFERASE EPSH-RELATED"/>
    <property type="match status" value="1"/>
</dbReference>
<dbReference type="Gene3D" id="3.90.550.10">
    <property type="entry name" value="Spore Coat Polysaccharide Biosynthesis Protein SpsA, Chain A"/>
    <property type="match status" value="1"/>
</dbReference>
<protein>
    <submittedName>
        <fullName evidence="4">Glycosyltransferase</fullName>
        <ecNumber evidence="4">2.4.-.-</ecNumber>
    </submittedName>
</protein>
<keyword evidence="1 4" id="KW-0328">Glycosyltransferase</keyword>
<dbReference type="EC" id="2.4.-.-" evidence="4"/>
<dbReference type="CDD" id="cd00761">
    <property type="entry name" value="Glyco_tranf_GTA_type"/>
    <property type="match status" value="1"/>
</dbReference>
<dbReference type="Pfam" id="PF00535">
    <property type="entry name" value="Glycos_transf_2"/>
    <property type="match status" value="1"/>
</dbReference>
<dbReference type="GO" id="GO:0016758">
    <property type="term" value="F:hexosyltransferase activity"/>
    <property type="evidence" value="ECO:0007669"/>
    <property type="project" value="UniProtKB-ARBA"/>
</dbReference>
<dbReference type="SUPFAM" id="SSF53448">
    <property type="entry name" value="Nucleotide-diphospho-sugar transferases"/>
    <property type="match status" value="1"/>
</dbReference>
<feature type="domain" description="Glycosyltransferase 2-like" evidence="3">
    <location>
        <begin position="6"/>
        <end position="162"/>
    </location>
</feature>
<keyword evidence="2 4" id="KW-0808">Transferase</keyword>
<reference evidence="4" key="2">
    <citation type="submission" date="2021-04" db="EMBL/GenBank/DDBJ databases">
        <authorList>
            <person name="Gilroy R."/>
        </authorList>
    </citation>
    <scope>NUCLEOTIDE SEQUENCE</scope>
    <source>
        <strain evidence="4">G4-2901</strain>
    </source>
</reference>
<evidence type="ECO:0000256" key="1">
    <source>
        <dbReference type="ARBA" id="ARBA00022676"/>
    </source>
</evidence>
<evidence type="ECO:0000313" key="5">
    <source>
        <dbReference type="Proteomes" id="UP000783796"/>
    </source>
</evidence>